<dbReference type="InterPro" id="IPR007430">
    <property type="entry name" value="VirB8"/>
</dbReference>
<evidence type="ECO:0000256" key="3">
    <source>
        <dbReference type="ARBA" id="ARBA00022989"/>
    </source>
</evidence>
<name>A0A6P0F729_XANPE</name>
<organism evidence="8 11">
    <name type="scientific">Xanthomonas perforans</name>
    <dbReference type="NCBI Taxonomy" id="442694"/>
    <lineage>
        <taxon>Bacteria</taxon>
        <taxon>Pseudomonadati</taxon>
        <taxon>Pseudomonadota</taxon>
        <taxon>Gammaproteobacteria</taxon>
        <taxon>Lysobacterales</taxon>
        <taxon>Lysobacteraceae</taxon>
        <taxon>Xanthomonas</taxon>
    </lineage>
</organism>
<dbReference type="SUPFAM" id="SSF54427">
    <property type="entry name" value="NTF2-like"/>
    <property type="match status" value="1"/>
</dbReference>
<feature type="compositionally biased region" description="Basic residues" evidence="5">
    <location>
        <begin position="1"/>
        <end position="12"/>
    </location>
</feature>
<dbReference type="GeneID" id="61780155"/>
<dbReference type="InterPro" id="IPR026264">
    <property type="entry name" value="VirB8/PtlE"/>
</dbReference>
<dbReference type="AlphaFoldDB" id="A0A6P0F729"/>
<dbReference type="RefSeq" id="WP_080948171.1">
    <property type="nucleotide sequence ID" value="NZ_JABFFS010000002.1"/>
</dbReference>
<comment type="subcellular location">
    <subcellularLocation>
        <location evidence="1">Membrane</location>
        <topology evidence="1">Single-pass membrane protein</topology>
    </subcellularLocation>
</comment>
<evidence type="ECO:0000313" key="9">
    <source>
        <dbReference type="EMBL" id="RXD54934.1"/>
    </source>
</evidence>
<keyword evidence="4 6" id="KW-0472">Membrane</keyword>
<dbReference type="Proteomes" id="UP000471082">
    <property type="component" value="Unassembled WGS sequence"/>
</dbReference>
<evidence type="ECO:0000313" key="8">
    <source>
        <dbReference type="EMBL" id="NEL77376.1"/>
    </source>
</evidence>
<dbReference type="EMBL" id="PUUL01000037">
    <property type="protein sequence ID" value="RXD54934.1"/>
    <property type="molecule type" value="Genomic_DNA"/>
</dbReference>
<evidence type="ECO:0000256" key="5">
    <source>
        <dbReference type="SAM" id="MobiDB-lite"/>
    </source>
</evidence>
<sequence>MTMFGRGKRPKVHSTMSQSADGAHTQVTPEDSPHYAQAIGWEASRTLALEQSERRAWRVAGAFGVAFVLMAIGIAVMAPLKESIPYVIRVDSATGVPDLVTALDSKGVGYDEAMDRYWLAQFVRARETYDWYTLQKDYDTVGLLSAPNVAKQYGELFTGDNALDKKFGSQVRATVEIVSVVPNGDGVGTVRFIKTTKRAEETGRGQVTRWIATIAYKYQNPSVLKESARLTNPLGFQVTSYRADPELTTEGAR</sequence>
<evidence type="ECO:0000259" key="7">
    <source>
        <dbReference type="Pfam" id="PF04335"/>
    </source>
</evidence>
<proteinExistence type="predicted"/>
<evidence type="ECO:0000256" key="4">
    <source>
        <dbReference type="ARBA" id="ARBA00023136"/>
    </source>
</evidence>
<feature type="region of interest" description="Disordered" evidence="5">
    <location>
        <begin position="1"/>
        <end position="29"/>
    </location>
</feature>
<feature type="transmembrane region" description="Helical" evidence="6">
    <location>
        <begin position="59"/>
        <end position="80"/>
    </location>
</feature>
<dbReference type="Proteomes" id="UP000289372">
    <property type="component" value="Unassembled WGS sequence"/>
</dbReference>
<dbReference type="EMBL" id="JAAGYU010000062">
    <property type="protein sequence ID" value="NEL77376.1"/>
    <property type="molecule type" value="Genomic_DNA"/>
</dbReference>
<feature type="domain" description="Bacterial virulence protein VirB8" evidence="7">
    <location>
        <begin position="38"/>
        <end position="246"/>
    </location>
</feature>
<dbReference type="GO" id="GO:0030255">
    <property type="term" value="P:protein secretion by the type IV secretion system"/>
    <property type="evidence" value="ECO:0007669"/>
    <property type="project" value="InterPro"/>
</dbReference>
<evidence type="ECO:0000256" key="6">
    <source>
        <dbReference type="SAM" id="Phobius"/>
    </source>
</evidence>
<accession>A0A6P0F729</accession>
<gene>
    <name evidence="9" type="ORF">DB769_07785</name>
    <name evidence="8" type="ORF">G3W61_14135</name>
</gene>
<evidence type="ECO:0000256" key="1">
    <source>
        <dbReference type="ARBA" id="ARBA00004167"/>
    </source>
</evidence>
<dbReference type="Pfam" id="PF04335">
    <property type="entry name" value="VirB8"/>
    <property type="match status" value="1"/>
</dbReference>
<dbReference type="PIRSF" id="PIRSF003299">
    <property type="entry name" value="VirB8_PtlE"/>
    <property type="match status" value="1"/>
</dbReference>
<keyword evidence="3 6" id="KW-1133">Transmembrane helix</keyword>
<reference evidence="8 11" key="2">
    <citation type="submission" date="2019-11" db="EMBL/GenBank/DDBJ databases">
        <title>Genome-resolved metagenomics to study the prevalence of co-infection and intraspecific heterogeneity among plant pathogen metapopulations.</title>
        <authorList>
            <person name="Newberry E."/>
            <person name="Bhandari R."/>
            <person name="Kemble J."/>
            <person name="Sikora E."/>
            <person name="Potnis N."/>
        </authorList>
    </citation>
    <scope>NUCLEOTIDE SEQUENCE [LARGE SCALE GENOMIC DNA]</scope>
    <source>
        <strain evidence="8">Xp_Tom_Tuscaloosa_18b</strain>
    </source>
</reference>
<evidence type="ECO:0000256" key="2">
    <source>
        <dbReference type="ARBA" id="ARBA00022692"/>
    </source>
</evidence>
<dbReference type="Gene3D" id="3.10.450.230">
    <property type="entry name" value="VirB8 protein"/>
    <property type="match status" value="1"/>
</dbReference>
<evidence type="ECO:0000313" key="11">
    <source>
        <dbReference type="Proteomes" id="UP000471082"/>
    </source>
</evidence>
<comment type="caution">
    <text evidence="8">The sequence shown here is derived from an EMBL/GenBank/DDBJ whole genome shotgun (WGS) entry which is preliminary data.</text>
</comment>
<evidence type="ECO:0000313" key="10">
    <source>
        <dbReference type="Proteomes" id="UP000289372"/>
    </source>
</evidence>
<protein>
    <submittedName>
        <fullName evidence="8">VirB8 family protein</fullName>
    </submittedName>
</protein>
<reference evidence="9 10" key="1">
    <citation type="submission" date="2018-02" db="EMBL/GenBank/DDBJ databases">
        <title>Characterization of Xanthomonas diversity in transplant houses and field plants.</title>
        <authorList>
            <person name="Abrahamian P."/>
            <person name="Timilsina S."/>
            <person name="Minsavage G.V."/>
            <person name="Goss E.M."/>
            <person name="Jones J.B."/>
            <person name="Vallad G.E."/>
        </authorList>
    </citation>
    <scope>NUCLEOTIDE SEQUENCE [LARGE SCALE GENOMIC DNA]</scope>
    <source>
        <strain evidence="9 10">GEV2132</strain>
    </source>
</reference>
<dbReference type="CDD" id="cd16424">
    <property type="entry name" value="VirB8"/>
    <property type="match status" value="1"/>
</dbReference>
<keyword evidence="2 6" id="KW-0812">Transmembrane</keyword>
<dbReference type="InterPro" id="IPR032710">
    <property type="entry name" value="NTF2-like_dom_sf"/>
</dbReference>
<feature type="compositionally biased region" description="Polar residues" evidence="5">
    <location>
        <begin position="14"/>
        <end position="29"/>
    </location>
</feature>
<dbReference type="GO" id="GO:0016020">
    <property type="term" value="C:membrane"/>
    <property type="evidence" value="ECO:0007669"/>
    <property type="project" value="UniProtKB-SubCell"/>
</dbReference>